<keyword evidence="4" id="KW-1185">Reference proteome</keyword>
<evidence type="ECO:0000256" key="1">
    <source>
        <dbReference type="ARBA" id="ARBA00005456"/>
    </source>
</evidence>
<feature type="region of interest" description="Disordered" evidence="2">
    <location>
        <begin position="1"/>
        <end position="27"/>
    </location>
</feature>
<proteinExistence type="inferred from homology"/>
<feature type="compositionally biased region" description="Polar residues" evidence="2">
    <location>
        <begin position="125"/>
        <end position="134"/>
    </location>
</feature>
<dbReference type="InParanoid" id="A0A1X7V524"/>
<dbReference type="EnsemblMetazoa" id="XM_011404970.2">
    <property type="protein sequence ID" value="XP_011403272.1"/>
    <property type="gene ID" value="LOC105312376"/>
</dbReference>
<dbReference type="Proteomes" id="UP000007879">
    <property type="component" value="Unassembled WGS sequence"/>
</dbReference>
<dbReference type="OMA" id="KLGECEW"/>
<reference evidence="4" key="1">
    <citation type="journal article" date="2010" name="Nature">
        <title>The Amphimedon queenslandica genome and the evolution of animal complexity.</title>
        <authorList>
            <person name="Srivastava M."/>
            <person name="Simakov O."/>
            <person name="Chapman J."/>
            <person name="Fahey B."/>
            <person name="Gauthier M.E."/>
            <person name="Mitros T."/>
            <person name="Richards G.S."/>
            <person name="Conaco C."/>
            <person name="Dacre M."/>
            <person name="Hellsten U."/>
            <person name="Larroux C."/>
            <person name="Putnam N.H."/>
            <person name="Stanke M."/>
            <person name="Adamska M."/>
            <person name="Darling A."/>
            <person name="Degnan S.M."/>
            <person name="Oakley T.H."/>
            <person name="Plachetzki D.C."/>
            <person name="Zhai Y."/>
            <person name="Adamski M."/>
            <person name="Calcino A."/>
            <person name="Cummins S.F."/>
            <person name="Goodstein D.M."/>
            <person name="Harris C."/>
            <person name="Jackson D.J."/>
            <person name="Leys S.P."/>
            <person name="Shu S."/>
            <person name="Woodcroft B.J."/>
            <person name="Vervoort M."/>
            <person name="Kosik K.S."/>
            <person name="Manning G."/>
            <person name="Degnan B.M."/>
            <person name="Rokhsar D.S."/>
        </authorList>
    </citation>
    <scope>NUCLEOTIDE SEQUENCE [LARGE SCALE GENOMIC DNA]</scope>
</reference>
<dbReference type="OrthoDB" id="5834362at2759"/>
<dbReference type="KEGG" id="aqu:105312376"/>
<protein>
    <recommendedName>
        <fullName evidence="5">Protein lin-52 homolog</fullName>
    </recommendedName>
</protein>
<organism evidence="3">
    <name type="scientific">Amphimedon queenslandica</name>
    <name type="common">Sponge</name>
    <dbReference type="NCBI Taxonomy" id="400682"/>
    <lineage>
        <taxon>Eukaryota</taxon>
        <taxon>Metazoa</taxon>
        <taxon>Porifera</taxon>
        <taxon>Demospongiae</taxon>
        <taxon>Heteroscleromorpha</taxon>
        <taxon>Haplosclerida</taxon>
        <taxon>Niphatidae</taxon>
        <taxon>Amphimedon</taxon>
    </lineage>
</organism>
<dbReference type="STRING" id="400682.A0A1X7V524"/>
<evidence type="ECO:0000313" key="4">
    <source>
        <dbReference type="Proteomes" id="UP000007879"/>
    </source>
</evidence>
<evidence type="ECO:0008006" key="5">
    <source>
        <dbReference type="Google" id="ProtNLM"/>
    </source>
</evidence>
<dbReference type="PANTHER" id="PTHR31489">
    <property type="entry name" value="LIN52 FAMILY MEMBER"/>
    <property type="match status" value="1"/>
</dbReference>
<evidence type="ECO:0000256" key="2">
    <source>
        <dbReference type="SAM" id="MobiDB-lite"/>
    </source>
</evidence>
<comment type="similarity">
    <text evidence="1">Belongs to the lin-52 family.</text>
</comment>
<accession>A0A1X7V524</accession>
<feature type="compositionally biased region" description="Polar residues" evidence="2">
    <location>
        <begin position="7"/>
        <end position="17"/>
    </location>
</feature>
<dbReference type="GO" id="GO:0070176">
    <property type="term" value="C:DRM complex"/>
    <property type="evidence" value="ECO:0007669"/>
    <property type="project" value="InterPro"/>
</dbReference>
<sequence>MEDEESQNPSQNLMSNERISHSPVMWPDQNCFGELDSATPSVPQWLQEIERDDKKMLTELASLTQSQLLEKIQALQTFAYQLGINEAKQMRRGTCLQIFESSRRNGHTHLSRDQANRENSAPELPNSSSSTMQT</sequence>
<gene>
    <name evidence="3" type="primary">105312376</name>
</gene>
<dbReference type="eggNOG" id="KOG4402">
    <property type="taxonomic scope" value="Eukaryota"/>
</dbReference>
<dbReference type="GO" id="GO:0006355">
    <property type="term" value="P:regulation of DNA-templated transcription"/>
    <property type="evidence" value="ECO:0007669"/>
    <property type="project" value="InterPro"/>
</dbReference>
<dbReference type="PANTHER" id="PTHR31489:SF2">
    <property type="entry name" value="PROTEIN LIN-52 HOMOLOG"/>
    <property type="match status" value="1"/>
</dbReference>
<dbReference type="Pfam" id="PF10044">
    <property type="entry name" value="LIN52"/>
    <property type="match status" value="1"/>
</dbReference>
<dbReference type="EnsemblMetazoa" id="Aqu2.1.34617_001">
    <property type="protein sequence ID" value="Aqu2.1.34617_001"/>
    <property type="gene ID" value="Aqu2.1.34617"/>
</dbReference>
<name>A0A1X7V524_AMPQE</name>
<dbReference type="InterPro" id="IPR018737">
    <property type="entry name" value="DREAM_LIN52"/>
</dbReference>
<evidence type="ECO:0000313" key="3">
    <source>
        <dbReference type="EnsemblMetazoa" id="Aqu2.1.34617_001"/>
    </source>
</evidence>
<dbReference type="AlphaFoldDB" id="A0A1X7V524"/>
<reference evidence="3" key="2">
    <citation type="submission" date="2017-05" db="UniProtKB">
        <authorList>
            <consortium name="EnsemblMetazoa"/>
        </authorList>
    </citation>
    <scope>IDENTIFICATION</scope>
</reference>
<dbReference type="FunCoup" id="A0A1X7V524">
    <property type="interactions" value="90"/>
</dbReference>
<feature type="region of interest" description="Disordered" evidence="2">
    <location>
        <begin position="102"/>
        <end position="134"/>
    </location>
</feature>